<proteinExistence type="predicted"/>
<dbReference type="RefSeq" id="WP_150966218.1">
    <property type="nucleotide sequence ID" value="NZ_VZZJ01000033.1"/>
</dbReference>
<reference evidence="1 2" key="1">
    <citation type="submission" date="2019-09" db="EMBL/GenBank/DDBJ databases">
        <title>YIM 132548 draft genome.</title>
        <authorList>
            <person name="Jiang L."/>
        </authorList>
    </citation>
    <scope>NUCLEOTIDE SEQUENCE [LARGE SCALE GENOMIC DNA]</scope>
    <source>
        <strain evidence="1 2">YIM 132548</strain>
    </source>
</reference>
<evidence type="ECO:0000313" key="2">
    <source>
        <dbReference type="Proteomes" id="UP000441523"/>
    </source>
</evidence>
<organism evidence="1 2">
    <name type="scientific">Methylobacterium planeticum</name>
    <dbReference type="NCBI Taxonomy" id="2615211"/>
    <lineage>
        <taxon>Bacteria</taxon>
        <taxon>Pseudomonadati</taxon>
        <taxon>Pseudomonadota</taxon>
        <taxon>Alphaproteobacteria</taxon>
        <taxon>Hyphomicrobiales</taxon>
        <taxon>Methylobacteriaceae</taxon>
        <taxon>Methylobacterium</taxon>
    </lineage>
</organism>
<dbReference type="Proteomes" id="UP000441523">
    <property type="component" value="Unassembled WGS sequence"/>
</dbReference>
<comment type="caution">
    <text evidence="1">The sequence shown here is derived from an EMBL/GenBank/DDBJ whole genome shotgun (WGS) entry which is preliminary data.</text>
</comment>
<accession>A0A6N6MGJ5</accession>
<dbReference type="EMBL" id="VZZJ01000033">
    <property type="protein sequence ID" value="KAB1070031.1"/>
    <property type="molecule type" value="Genomic_DNA"/>
</dbReference>
<gene>
    <name evidence="1" type="ORF">F6X51_23955</name>
</gene>
<dbReference type="AlphaFoldDB" id="A0A6N6MGJ5"/>
<protein>
    <submittedName>
        <fullName evidence="1">Uncharacterized protein</fullName>
    </submittedName>
</protein>
<name>A0A6N6MGJ5_9HYPH</name>
<evidence type="ECO:0000313" key="1">
    <source>
        <dbReference type="EMBL" id="KAB1070031.1"/>
    </source>
</evidence>
<sequence length="227" mass="24754">MTIHVPNPATDDEATPWTPPLLRETFAAVPWRQEPDPSEHKPLARHLGWLLDAAPVETRNPGPSLMRDIARLDSGHGLVLRGLRLANGTPVDLVALPRSVEADPACIAALQALRQRRGRAGRPLRLVRAATIERQPRLSNARRIAACAGLEPPLRETRDLVRRLKAQGGASTLRYCLGAMRGVADPVGAILSLVGAKILQIDLEHPLGPDSWLRLSPLLDPPRLRLA</sequence>
<keyword evidence="2" id="KW-1185">Reference proteome</keyword>